<evidence type="ECO:0000313" key="3">
    <source>
        <dbReference type="EMBL" id="KAL1516075.1"/>
    </source>
</evidence>
<feature type="compositionally biased region" description="Acidic residues" evidence="1">
    <location>
        <begin position="464"/>
        <end position="473"/>
    </location>
</feature>
<feature type="transmembrane region" description="Helical" evidence="2">
    <location>
        <begin position="49"/>
        <end position="70"/>
    </location>
</feature>
<keyword evidence="2" id="KW-0472">Membrane</keyword>
<accession>A0AB34JCA2</accession>
<dbReference type="EMBL" id="JBGBPQ010000011">
    <property type="protein sequence ID" value="KAL1516075.1"/>
    <property type="molecule type" value="Genomic_DNA"/>
</dbReference>
<evidence type="ECO:0000313" key="4">
    <source>
        <dbReference type="Proteomes" id="UP001515480"/>
    </source>
</evidence>
<keyword evidence="2" id="KW-0812">Transmembrane</keyword>
<proteinExistence type="predicted"/>
<protein>
    <submittedName>
        <fullName evidence="3">Uncharacterized protein</fullName>
    </submittedName>
</protein>
<feature type="transmembrane region" description="Helical" evidence="2">
    <location>
        <begin position="183"/>
        <end position="202"/>
    </location>
</feature>
<evidence type="ECO:0000256" key="2">
    <source>
        <dbReference type="SAM" id="Phobius"/>
    </source>
</evidence>
<evidence type="ECO:0000256" key="1">
    <source>
        <dbReference type="SAM" id="MobiDB-lite"/>
    </source>
</evidence>
<feature type="transmembrane region" description="Helical" evidence="2">
    <location>
        <begin position="230"/>
        <end position="253"/>
    </location>
</feature>
<name>A0AB34JCA2_PRYPA</name>
<dbReference type="AlphaFoldDB" id="A0AB34JCA2"/>
<feature type="transmembrane region" description="Helical" evidence="2">
    <location>
        <begin position="265"/>
        <end position="284"/>
    </location>
</feature>
<reference evidence="3 4" key="1">
    <citation type="journal article" date="2024" name="Science">
        <title>Giant polyketide synthase enzymes in the biosynthesis of giant marine polyether toxins.</title>
        <authorList>
            <person name="Fallon T.R."/>
            <person name="Shende V.V."/>
            <person name="Wierzbicki I.H."/>
            <person name="Pendleton A.L."/>
            <person name="Watervoot N.F."/>
            <person name="Auber R.P."/>
            <person name="Gonzalez D.J."/>
            <person name="Wisecaver J.H."/>
            <person name="Moore B.S."/>
        </authorList>
    </citation>
    <scope>NUCLEOTIDE SEQUENCE [LARGE SCALE GENOMIC DNA]</scope>
    <source>
        <strain evidence="3 4">12B1</strain>
    </source>
</reference>
<keyword evidence="4" id="KW-1185">Reference proteome</keyword>
<feature type="transmembrane region" description="Helical" evidence="2">
    <location>
        <begin position="124"/>
        <end position="140"/>
    </location>
</feature>
<sequence>MVKRLHSARRHVAATTSKLRACWRALLEAWRRAAVPVISFLRISFYAKLFFSVVLLETGAAFVYSCALVLNADTRGDENCNDPSTEQCFHPRNARAVALPLLSFTVGQFLLLINAIANENSVQLSIAVLMHTIAFGTLFYENVVLLSKCSASVEEMQECEWRHKGLNSLLYGVVGGWPPAYEGLIATNITIVALTAVLWYAAARVHSEFGWRSFRTVGNDPAARRMLRTFYLIQTTLRLEFAALVGLLISGNIIELSVPRSPIEWNAVFIIAGGAWMLAMCLALKWRMSRTVIRGCHALGLIMPIYIVFKFIDTYRGVPQRGEWMWFAWARGLYFALLVSRITSLCLIAAISWRDGLDAETSPLFGPQGHKFVEHKPPSQVAEALDSADAISAITVAMKGSFMRARTAAARVERLMFMQLTADCTMLRWSWTQYLLVFEISEVDVCGAVLGTVYTPFEQKTDSEEVWPSEQDSEPSPTECHLTKGMRAKSSGVLRAPKLDNLDHEMLLEDIRQLTSALTPEELDRSFYIRYGGRGRLSIGKEEPQNGGLMLLTCDDVHTACAWSDALRALMVAMPQMLHKSSAIQAEQLDMLRHAFKASDDGQGFVTLQEKSIQLCCP</sequence>
<gene>
    <name evidence="3" type="ORF">AB1Y20_002687</name>
</gene>
<feature type="transmembrane region" description="Helical" evidence="2">
    <location>
        <begin position="291"/>
        <end position="312"/>
    </location>
</feature>
<feature type="transmembrane region" description="Helical" evidence="2">
    <location>
        <begin position="97"/>
        <end position="117"/>
    </location>
</feature>
<keyword evidence="2" id="KW-1133">Transmembrane helix</keyword>
<organism evidence="3 4">
    <name type="scientific">Prymnesium parvum</name>
    <name type="common">Toxic golden alga</name>
    <dbReference type="NCBI Taxonomy" id="97485"/>
    <lineage>
        <taxon>Eukaryota</taxon>
        <taxon>Haptista</taxon>
        <taxon>Haptophyta</taxon>
        <taxon>Prymnesiophyceae</taxon>
        <taxon>Prymnesiales</taxon>
        <taxon>Prymnesiaceae</taxon>
        <taxon>Prymnesium</taxon>
    </lineage>
</organism>
<dbReference type="Proteomes" id="UP001515480">
    <property type="component" value="Unassembled WGS sequence"/>
</dbReference>
<feature type="region of interest" description="Disordered" evidence="1">
    <location>
        <begin position="461"/>
        <end position="480"/>
    </location>
</feature>
<comment type="caution">
    <text evidence="3">The sequence shown here is derived from an EMBL/GenBank/DDBJ whole genome shotgun (WGS) entry which is preliminary data.</text>
</comment>
<feature type="transmembrane region" description="Helical" evidence="2">
    <location>
        <begin position="332"/>
        <end position="353"/>
    </location>
</feature>